<dbReference type="AlphaFoldDB" id="A0A0F9BH78"/>
<name>A0A0F9BH78_9ZZZZ</name>
<dbReference type="InterPro" id="IPR027417">
    <property type="entry name" value="P-loop_NTPase"/>
</dbReference>
<evidence type="ECO:0000313" key="1">
    <source>
        <dbReference type="EMBL" id="KKL21170.1"/>
    </source>
</evidence>
<proteinExistence type="predicted"/>
<dbReference type="Gene3D" id="3.40.50.300">
    <property type="entry name" value="P-loop containing nucleotide triphosphate hydrolases"/>
    <property type="match status" value="1"/>
</dbReference>
<reference evidence="1" key="1">
    <citation type="journal article" date="2015" name="Nature">
        <title>Complex archaea that bridge the gap between prokaryotes and eukaryotes.</title>
        <authorList>
            <person name="Spang A."/>
            <person name="Saw J.H."/>
            <person name="Jorgensen S.L."/>
            <person name="Zaremba-Niedzwiedzka K."/>
            <person name="Martijn J."/>
            <person name="Lind A.E."/>
            <person name="van Eijk R."/>
            <person name="Schleper C."/>
            <person name="Guy L."/>
            <person name="Ettema T.J."/>
        </authorList>
    </citation>
    <scope>NUCLEOTIDE SEQUENCE</scope>
</reference>
<gene>
    <name evidence="1" type="ORF">LCGC14_2448130</name>
</gene>
<comment type="caution">
    <text evidence="1">The sequence shown here is derived from an EMBL/GenBank/DDBJ whole genome shotgun (WGS) entry which is preliminary data.</text>
</comment>
<accession>A0A0F9BH78</accession>
<dbReference type="Pfam" id="PF03237">
    <property type="entry name" value="Terminase_6N"/>
    <property type="match status" value="1"/>
</dbReference>
<organism evidence="1">
    <name type="scientific">marine sediment metagenome</name>
    <dbReference type="NCBI Taxonomy" id="412755"/>
    <lineage>
        <taxon>unclassified sequences</taxon>
        <taxon>metagenomes</taxon>
        <taxon>ecological metagenomes</taxon>
    </lineage>
</organism>
<feature type="non-terminal residue" evidence="1">
    <location>
        <position position="427"/>
    </location>
</feature>
<protein>
    <submittedName>
        <fullName evidence="1">Uncharacterized protein</fullName>
    </submittedName>
</protein>
<sequence>MVADAIELRPQPGPQEQFAATPADLCIFGGAAGPGKSWSLVYDPLRWVDLAKFSGIIFRRQRPQLVGGGSVWEESEAMYPLRGGRARRGNVLDWRFPSGASIEFSHMQHESDRFSHKSKQYCYIGLDECTDFTEKQFWYIASRNRSRCGVRPYTRGATNPDPDSHLRKLLAWWIGDPDCDNCQDGSCALEDHGYPNLKRAGVLRWFVRIDDVIHWGDTPDDLRKQFAHLPPKDVQPKSVTFIPAKLEDNKILTAGDPTYEATLLSLHQIDQLQLRKGNWNARGKSGDYFPRGLVRIVDAPPANLVEIVRGWDKAATKPTADNPNPDWTVGVKLGRAPNGTIYVLDVVRGQWDPLKVETTMINTASQDGQRCKIAIWQDPAAAGKFEVKHMIRILIGYVIEVERASKNKTTFAKPFSSQWLAGNVVLV</sequence>
<dbReference type="EMBL" id="LAZR01037828">
    <property type="protein sequence ID" value="KKL21170.1"/>
    <property type="molecule type" value="Genomic_DNA"/>
</dbReference>